<feature type="domain" description="Periplasmic binding protein" evidence="5">
    <location>
        <begin position="24"/>
        <end position="284"/>
    </location>
</feature>
<comment type="similarity">
    <text evidence="2">Belongs to the bacterial solute-binding protein 2 family.</text>
</comment>
<protein>
    <submittedName>
        <fullName evidence="6">Sugar ABC transporter substrate-binding protein</fullName>
    </submittedName>
</protein>
<organism evidence="6 7">
    <name type="scientific">Ideonella livida</name>
    <dbReference type="NCBI Taxonomy" id="2707176"/>
    <lineage>
        <taxon>Bacteria</taxon>
        <taxon>Pseudomonadati</taxon>
        <taxon>Pseudomonadota</taxon>
        <taxon>Betaproteobacteria</taxon>
        <taxon>Burkholderiales</taxon>
        <taxon>Sphaerotilaceae</taxon>
        <taxon>Ideonella</taxon>
    </lineage>
</organism>
<dbReference type="RefSeq" id="WP_163457967.1">
    <property type="nucleotide sequence ID" value="NZ_JAAGOH010000014.1"/>
</dbReference>
<dbReference type="Gene3D" id="3.40.50.2300">
    <property type="match status" value="2"/>
</dbReference>
<feature type="chain" id="PRO_5028849289" evidence="4">
    <location>
        <begin position="22"/>
        <end position="309"/>
    </location>
</feature>
<keyword evidence="3 4" id="KW-0732">Signal</keyword>
<feature type="signal peptide" evidence="4">
    <location>
        <begin position="1"/>
        <end position="21"/>
    </location>
</feature>
<dbReference type="GO" id="GO:0030246">
    <property type="term" value="F:carbohydrate binding"/>
    <property type="evidence" value="ECO:0007669"/>
    <property type="project" value="UniProtKB-ARBA"/>
</dbReference>
<keyword evidence="7" id="KW-1185">Reference proteome</keyword>
<dbReference type="SUPFAM" id="SSF53822">
    <property type="entry name" value="Periplasmic binding protein-like I"/>
    <property type="match status" value="1"/>
</dbReference>
<evidence type="ECO:0000256" key="2">
    <source>
        <dbReference type="ARBA" id="ARBA00007639"/>
    </source>
</evidence>
<evidence type="ECO:0000256" key="3">
    <source>
        <dbReference type="ARBA" id="ARBA00022729"/>
    </source>
</evidence>
<dbReference type="Proteomes" id="UP000484255">
    <property type="component" value="Unassembled WGS sequence"/>
</dbReference>
<dbReference type="InterPro" id="IPR028082">
    <property type="entry name" value="Peripla_BP_I"/>
</dbReference>
<evidence type="ECO:0000313" key="7">
    <source>
        <dbReference type="Proteomes" id="UP000484255"/>
    </source>
</evidence>
<sequence length="309" mass="32640">MKKLLLAAAAAATLGAMPAHAQKIGVSMALFDDTFLTILRNGITEAGKKAGATVQIEDGRNDVGTQLSQVQNMIAQKVDAIIVNPVDTDVTPKITKMVAAAGIPLVYVNRKPTDFAQLPAGVAFVASDEKVSGTLQTQHICKLLKGKGNILVLMGELSNEAARTRTKDIEDVVATKECSGMKIVDKREGKWSRTNAQDITTNWLTSGVKFDAIIANNDEMALGAINALKAAKKWTPASIVGGIDATPDALASMKAGDLKVTVFQNAAGQGAGSVEAAIKLIKKQPVDRFVNVPFELVTPENLSKYAGKN</sequence>
<dbReference type="CDD" id="cd06301">
    <property type="entry name" value="PBP1_rhizopine_binding-like"/>
    <property type="match status" value="1"/>
</dbReference>
<evidence type="ECO:0000256" key="4">
    <source>
        <dbReference type="SAM" id="SignalP"/>
    </source>
</evidence>
<evidence type="ECO:0000313" key="6">
    <source>
        <dbReference type="EMBL" id="NDY92014.1"/>
    </source>
</evidence>
<accession>A0A7C9PIJ3</accession>
<gene>
    <name evidence="6" type="ORF">G3A44_12530</name>
</gene>
<comment type="caution">
    <text evidence="6">The sequence shown here is derived from an EMBL/GenBank/DDBJ whole genome shotgun (WGS) entry which is preliminary data.</text>
</comment>
<reference evidence="6 7" key="1">
    <citation type="submission" date="2020-02" db="EMBL/GenBank/DDBJ databases">
        <title>Ideonella bacterium strain TBM-1.</title>
        <authorList>
            <person name="Chen W.-M."/>
        </authorList>
    </citation>
    <scope>NUCLEOTIDE SEQUENCE [LARGE SCALE GENOMIC DNA]</scope>
    <source>
        <strain evidence="6 7">TBM-1</strain>
    </source>
</reference>
<dbReference type="Pfam" id="PF13407">
    <property type="entry name" value="Peripla_BP_4"/>
    <property type="match status" value="1"/>
</dbReference>
<name>A0A7C9PIJ3_9BURK</name>
<dbReference type="PANTHER" id="PTHR46847:SF1">
    <property type="entry name" value="D-ALLOSE-BINDING PERIPLASMIC PROTEIN-RELATED"/>
    <property type="match status" value="1"/>
</dbReference>
<evidence type="ECO:0000256" key="1">
    <source>
        <dbReference type="ARBA" id="ARBA00004196"/>
    </source>
</evidence>
<dbReference type="AlphaFoldDB" id="A0A7C9PIJ3"/>
<dbReference type="InterPro" id="IPR025997">
    <property type="entry name" value="SBP_2_dom"/>
</dbReference>
<comment type="subcellular location">
    <subcellularLocation>
        <location evidence="1">Cell envelope</location>
    </subcellularLocation>
</comment>
<proteinExistence type="inferred from homology"/>
<evidence type="ECO:0000259" key="5">
    <source>
        <dbReference type="Pfam" id="PF13407"/>
    </source>
</evidence>
<dbReference type="EMBL" id="JAAGOH010000014">
    <property type="protein sequence ID" value="NDY92014.1"/>
    <property type="molecule type" value="Genomic_DNA"/>
</dbReference>
<dbReference type="PANTHER" id="PTHR46847">
    <property type="entry name" value="D-ALLOSE-BINDING PERIPLASMIC PROTEIN-RELATED"/>
    <property type="match status" value="1"/>
</dbReference>
<dbReference type="GO" id="GO:0030313">
    <property type="term" value="C:cell envelope"/>
    <property type="evidence" value="ECO:0007669"/>
    <property type="project" value="UniProtKB-SubCell"/>
</dbReference>